<dbReference type="OrthoDB" id="191139at2759"/>
<dbReference type="InterPro" id="IPR036291">
    <property type="entry name" value="NAD(P)-bd_dom_sf"/>
</dbReference>
<reference evidence="4 5" key="1">
    <citation type="journal article" date="2016" name="Mol. Biol. Evol.">
        <title>Comparative Genomics of Early-Diverging Mushroom-Forming Fungi Provides Insights into the Origins of Lignocellulose Decay Capabilities.</title>
        <authorList>
            <person name="Nagy L.G."/>
            <person name="Riley R."/>
            <person name="Tritt A."/>
            <person name="Adam C."/>
            <person name="Daum C."/>
            <person name="Floudas D."/>
            <person name="Sun H."/>
            <person name="Yadav J.S."/>
            <person name="Pangilinan J."/>
            <person name="Larsson K.H."/>
            <person name="Matsuura K."/>
            <person name="Barry K."/>
            <person name="Labutti K."/>
            <person name="Kuo R."/>
            <person name="Ohm R.A."/>
            <person name="Bhattacharya S.S."/>
            <person name="Shirouzu T."/>
            <person name="Yoshinaga Y."/>
            <person name="Martin F.M."/>
            <person name="Grigoriev I.V."/>
            <person name="Hibbett D.S."/>
        </authorList>
    </citation>
    <scope>NUCLEOTIDE SEQUENCE [LARGE SCALE GENOMIC DNA]</scope>
    <source>
        <strain evidence="4 5">HHB12733</strain>
    </source>
</reference>
<evidence type="ECO:0000256" key="2">
    <source>
        <dbReference type="ARBA" id="ARBA00022857"/>
    </source>
</evidence>
<proteinExistence type="inferred from homology"/>
<keyword evidence="2" id="KW-0521">NADP</keyword>
<organism evidence="4 5">
    <name type="scientific">Calocera cornea HHB12733</name>
    <dbReference type="NCBI Taxonomy" id="1353952"/>
    <lineage>
        <taxon>Eukaryota</taxon>
        <taxon>Fungi</taxon>
        <taxon>Dikarya</taxon>
        <taxon>Basidiomycota</taxon>
        <taxon>Agaricomycotina</taxon>
        <taxon>Dacrymycetes</taxon>
        <taxon>Dacrymycetales</taxon>
        <taxon>Dacrymycetaceae</taxon>
        <taxon>Calocera</taxon>
    </lineage>
</organism>
<dbReference type="InParanoid" id="A0A165EE84"/>
<keyword evidence="3" id="KW-0560">Oxidoreductase</keyword>
<comment type="similarity">
    <text evidence="1">Belongs to the short-chain dehydrogenases/reductases (SDR) family.</text>
</comment>
<dbReference type="PRINTS" id="PR00081">
    <property type="entry name" value="GDHRDH"/>
</dbReference>
<evidence type="ECO:0000313" key="4">
    <source>
        <dbReference type="EMBL" id="KZT54674.1"/>
    </source>
</evidence>
<evidence type="ECO:0000256" key="1">
    <source>
        <dbReference type="ARBA" id="ARBA00006484"/>
    </source>
</evidence>
<evidence type="ECO:0000256" key="3">
    <source>
        <dbReference type="ARBA" id="ARBA00023002"/>
    </source>
</evidence>
<accession>A0A165EE84</accession>
<dbReference type="SUPFAM" id="SSF51735">
    <property type="entry name" value="NAD(P)-binding Rossmann-fold domains"/>
    <property type="match status" value="1"/>
</dbReference>
<sequence length="324" mass="35921">MRTRSSTSWLWQWPSEVFPPRRRFGVGDIPDLTGSVAIVTGGNTGIGKVTCKYLLLANARVYLASRNPQKAATALADLQHTTGKADVHFLPLDLADLGSVRRAAEDFQRKEKQLHLLFNNAGAMLVPMDEVTGQGYDLQFGTNVLGPAYFTMLLLPTLLETAKHVPRGSVRVVSTSSLVHTLAGWPGINYDTLLDGPARRKRLGRWAAYAQSKWAVVVFAKELARRYGEQGVVSSSLNPGIIRTELLRHSPFFRAILNWSMFDPDPEGALTQLYAGTSPETAGAHGEYFIPLARLGVSRPDTYDEEAGRRLWEWVERVTEDVEL</sequence>
<dbReference type="PANTHER" id="PTHR24320:SF282">
    <property type="entry name" value="WW DOMAIN-CONTAINING OXIDOREDUCTASE"/>
    <property type="match status" value="1"/>
</dbReference>
<gene>
    <name evidence="4" type="ORF">CALCODRAFT_551176</name>
</gene>
<protein>
    <submittedName>
        <fullName evidence="4">NAD(P)-binding protein</fullName>
    </submittedName>
</protein>
<keyword evidence="5" id="KW-1185">Reference proteome</keyword>
<dbReference type="GO" id="GO:0016491">
    <property type="term" value="F:oxidoreductase activity"/>
    <property type="evidence" value="ECO:0007669"/>
    <property type="project" value="UniProtKB-KW"/>
</dbReference>
<dbReference type="Pfam" id="PF00106">
    <property type="entry name" value="adh_short"/>
    <property type="match status" value="2"/>
</dbReference>
<name>A0A165EE84_9BASI</name>
<dbReference type="FunCoup" id="A0A165EE84">
    <property type="interactions" value="160"/>
</dbReference>
<dbReference type="InterPro" id="IPR002347">
    <property type="entry name" value="SDR_fam"/>
</dbReference>
<dbReference type="Gene3D" id="3.40.50.720">
    <property type="entry name" value="NAD(P)-binding Rossmann-like Domain"/>
    <property type="match status" value="1"/>
</dbReference>
<dbReference type="PANTHER" id="PTHR24320">
    <property type="entry name" value="RETINOL DEHYDROGENASE"/>
    <property type="match status" value="1"/>
</dbReference>
<dbReference type="Proteomes" id="UP000076842">
    <property type="component" value="Unassembled WGS sequence"/>
</dbReference>
<dbReference type="AlphaFoldDB" id="A0A165EE84"/>
<dbReference type="EMBL" id="KV424009">
    <property type="protein sequence ID" value="KZT54674.1"/>
    <property type="molecule type" value="Genomic_DNA"/>
</dbReference>
<dbReference type="STRING" id="1353952.A0A165EE84"/>
<evidence type="ECO:0000313" key="5">
    <source>
        <dbReference type="Proteomes" id="UP000076842"/>
    </source>
</evidence>